<protein>
    <submittedName>
        <fullName evidence="2">Uncharacterized protein</fullName>
    </submittedName>
</protein>
<feature type="transmembrane region" description="Helical" evidence="1">
    <location>
        <begin position="24"/>
        <end position="45"/>
    </location>
</feature>
<reference evidence="2 3" key="1">
    <citation type="submission" date="2023-03" db="EMBL/GenBank/DDBJ databases">
        <title>High-quality genome of Scylla paramamosain provides insights in environmental adaptation.</title>
        <authorList>
            <person name="Zhang L."/>
        </authorList>
    </citation>
    <scope>NUCLEOTIDE SEQUENCE [LARGE SCALE GENOMIC DNA]</scope>
    <source>
        <strain evidence="2">LZ_2023a</strain>
        <tissue evidence="2">Muscle</tissue>
    </source>
</reference>
<gene>
    <name evidence="2" type="ORF">O3P69_007094</name>
</gene>
<keyword evidence="1" id="KW-1133">Transmembrane helix</keyword>
<dbReference type="Proteomes" id="UP001487740">
    <property type="component" value="Unassembled WGS sequence"/>
</dbReference>
<dbReference type="EMBL" id="JARAKH010000002">
    <property type="protein sequence ID" value="KAK8406136.1"/>
    <property type="molecule type" value="Genomic_DNA"/>
</dbReference>
<comment type="caution">
    <text evidence="2">The sequence shown here is derived from an EMBL/GenBank/DDBJ whole genome shotgun (WGS) entry which is preliminary data.</text>
</comment>
<keyword evidence="1" id="KW-0472">Membrane</keyword>
<dbReference type="AlphaFoldDB" id="A0AAW0V2Q8"/>
<keyword evidence="3" id="KW-1185">Reference proteome</keyword>
<keyword evidence="1" id="KW-0812">Transmembrane</keyword>
<proteinExistence type="predicted"/>
<evidence type="ECO:0000313" key="2">
    <source>
        <dbReference type="EMBL" id="KAK8406136.1"/>
    </source>
</evidence>
<accession>A0AAW0V2Q8</accession>
<evidence type="ECO:0000256" key="1">
    <source>
        <dbReference type="SAM" id="Phobius"/>
    </source>
</evidence>
<organism evidence="2 3">
    <name type="scientific">Scylla paramamosain</name>
    <name type="common">Mud crab</name>
    <dbReference type="NCBI Taxonomy" id="85552"/>
    <lineage>
        <taxon>Eukaryota</taxon>
        <taxon>Metazoa</taxon>
        <taxon>Ecdysozoa</taxon>
        <taxon>Arthropoda</taxon>
        <taxon>Crustacea</taxon>
        <taxon>Multicrustacea</taxon>
        <taxon>Malacostraca</taxon>
        <taxon>Eumalacostraca</taxon>
        <taxon>Eucarida</taxon>
        <taxon>Decapoda</taxon>
        <taxon>Pleocyemata</taxon>
        <taxon>Brachyura</taxon>
        <taxon>Eubrachyura</taxon>
        <taxon>Portunoidea</taxon>
        <taxon>Portunidae</taxon>
        <taxon>Portuninae</taxon>
        <taxon>Scylla</taxon>
    </lineage>
</organism>
<name>A0AAW0V2Q8_SCYPA</name>
<sequence>MSVQSEGSSTLSGVGQAAAITSRWVLVGGVGVGWVACLSTIIIVCRRVGGGGGEWRGDGGRGRGRGGRVVGIEVNGRRRKTGKKTCIFKETLTRPEYLEVQIVLKTSNGAWA</sequence>
<evidence type="ECO:0000313" key="3">
    <source>
        <dbReference type="Proteomes" id="UP001487740"/>
    </source>
</evidence>